<dbReference type="InterPro" id="IPR000212">
    <property type="entry name" value="DNA_helicase_UvrD/REP"/>
</dbReference>
<dbReference type="GO" id="GO:0033202">
    <property type="term" value="C:DNA helicase complex"/>
    <property type="evidence" value="ECO:0007669"/>
    <property type="project" value="TreeGrafter"/>
</dbReference>
<proteinExistence type="predicted"/>
<dbReference type="Pfam" id="PF13245">
    <property type="entry name" value="AAA_19"/>
    <property type="match status" value="1"/>
</dbReference>
<evidence type="ECO:0000259" key="2">
    <source>
        <dbReference type="Pfam" id="PF13538"/>
    </source>
</evidence>
<dbReference type="PANTHER" id="PTHR11070:SF2">
    <property type="entry name" value="ATP-DEPENDENT DNA HELICASE SRS2"/>
    <property type="match status" value="1"/>
</dbReference>
<feature type="domain" description="UvrD-like helicase C-terminal" evidence="2">
    <location>
        <begin position="506"/>
        <end position="551"/>
    </location>
</feature>
<dbReference type="GO" id="GO:0043138">
    <property type="term" value="F:3'-5' DNA helicase activity"/>
    <property type="evidence" value="ECO:0007669"/>
    <property type="project" value="TreeGrafter"/>
</dbReference>
<evidence type="ECO:0000259" key="1">
    <source>
        <dbReference type="Pfam" id="PF08378"/>
    </source>
</evidence>
<gene>
    <name evidence="3" type="ordered locus">FraEuI1c_6956</name>
</gene>
<dbReference type="GO" id="GO:0005829">
    <property type="term" value="C:cytosol"/>
    <property type="evidence" value="ECO:0007669"/>
    <property type="project" value="TreeGrafter"/>
</dbReference>
<dbReference type="Pfam" id="PF13538">
    <property type="entry name" value="UvrD_C_2"/>
    <property type="match status" value="1"/>
</dbReference>
<keyword evidence="4" id="KW-1185">Reference proteome</keyword>
<dbReference type="Gene3D" id="3.40.50.300">
    <property type="entry name" value="P-loop containing nucleotide triphosphate hydrolases"/>
    <property type="match status" value="2"/>
</dbReference>
<sequence>MMPPYCPGEAPPGERELFIALASAPGTDGWTALHSLAIAAHVRQVEGEADFVVIVPNHGVLVIEVKSHTTVSRLPDGRWKLGSQPPTGRSPFTQASEAKYSIRDYLIRQRIDLRPVPLIHAVWFTHARARSALPPSPEWHDWQLLDSEDLTADAAKAVLRTLQAGSNHLRTKIKGFAPGLVGPNDATSAAIASSLRRKFELAIVPGNLRRARQTQLTAFIDEQYDALDNMQQNRAVLFTGPAGTGKTWLAMEAARREAALGRTGRLLCFNRLLGRRLSLDMAGVSGLRTSTFHQEILRLTGKQAPRDASAGFWDRELPDHAVDMLLERGETEAADFLIVDEVQDLAREPFLDILDLLVKGGLRDGRVLLFGDFERQAIYDGADGQERLRRQIPHLATYDLTFNCRNLRRIGTVVKLLSHLTPGYRHYRRPDDGVDPSFLKYLRGSDQSAALADAIRVLRDDDCDLDEIVVLSPLRGRSTAETTTDPWLRQILRPADGVTAPRGRVRYSTIHAFKGLDAPAVILTDLDRAEAPNFEALLYVGLTRATDRLAVLMEEQTLLAAFGGNA</sequence>
<evidence type="ECO:0000313" key="3">
    <source>
        <dbReference type="EMBL" id="ADP84924.1"/>
    </source>
</evidence>
<organism evidence="3 4">
    <name type="scientific">Pseudofrankia inefficax (strain DSM 45817 / CECT 9037 / DDB 130130 / EuI1c)</name>
    <name type="common">Frankia inefficax</name>
    <dbReference type="NCBI Taxonomy" id="298654"/>
    <lineage>
        <taxon>Bacteria</taxon>
        <taxon>Bacillati</taxon>
        <taxon>Actinomycetota</taxon>
        <taxon>Actinomycetes</taxon>
        <taxon>Frankiales</taxon>
        <taxon>Frankiaceae</taxon>
        <taxon>Pseudofrankia</taxon>
    </lineage>
</organism>
<accession>E3IVZ6</accession>
<protein>
    <submittedName>
        <fullName evidence="3">NERD domain protein</fullName>
    </submittedName>
</protein>
<dbReference type="PANTHER" id="PTHR11070">
    <property type="entry name" value="UVRD / RECB / PCRA DNA HELICASE FAMILY MEMBER"/>
    <property type="match status" value="1"/>
</dbReference>
<dbReference type="InterPro" id="IPR027417">
    <property type="entry name" value="P-loop_NTPase"/>
</dbReference>
<dbReference type="InParanoid" id="E3IVZ6"/>
<feature type="domain" description="NERD" evidence="1">
    <location>
        <begin position="13"/>
        <end position="121"/>
    </location>
</feature>
<dbReference type="STRING" id="298654.FraEuI1c_6956"/>
<dbReference type="eggNOG" id="COG0210">
    <property type="taxonomic scope" value="Bacteria"/>
</dbReference>
<dbReference type="AlphaFoldDB" id="E3IVZ6"/>
<evidence type="ECO:0000313" key="4">
    <source>
        <dbReference type="Proteomes" id="UP000002484"/>
    </source>
</evidence>
<dbReference type="OrthoDB" id="4509614at2"/>
<name>E3IVZ6_PSEI1</name>
<dbReference type="SUPFAM" id="SSF52540">
    <property type="entry name" value="P-loop containing nucleoside triphosphate hydrolases"/>
    <property type="match status" value="1"/>
</dbReference>
<reference evidence="3 4" key="1">
    <citation type="submission" date="2010-10" db="EMBL/GenBank/DDBJ databases">
        <title>Complete sequence of Frankia sp. EuI1c.</title>
        <authorList>
            <consortium name="US DOE Joint Genome Institute"/>
            <person name="Lucas S."/>
            <person name="Copeland A."/>
            <person name="Lapidus A."/>
            <person name="Cheng J.-F."/>
            <person name="Bruce D."/>
            <person name="Goodwin L."/>
            <person name="Pitluck S."/>
            <person name="Chertkov O."/>
            <person name="Detter J.C."/>
            <person name="Han C."/>
            <person name="Tapia R."/>
            <person name="Land M."/>
            <person name="Hauser L."/>
            <person name="Jeffries C."/>
            <person name="Kyrpides N."/>
            <person name="Ivanova N."/>
            <person name="Mikhailova N."/>
            <person name="Beauchemin N."/>
            <person name="Sen A."/>
            <person name="Sur S.A."/>
            <person name="Gtari M."/>
            <person name="Wall L."/>
            <person name="Tisa L."/>
            <person name="Woyke T."/>
        </authorList>
    </citation>
    <scope>NUCLEOTIDE SEQUENCE [LARGE SCALE GENOMIC DNA]</scope>
    <source>
        <strain evidence="4">DSM 45817 / CECT 9037 / EuI1c</strain>
    </source>
</reference>
<dbReference type="InterPro" id="IPR011528">
    <property type="entry name" value="NERD"/>
</dbReference>
<dbReference type="HOGENOM" id="CLU_024502_0_0_11"/>
<dbReference type="Pfam" id="PF08378">
    <property type="entry name" value="NERD"/>
    <property type="match status" value="1"/>
</dbReference>
<dbReference type="GO" id="GO:0000725">
    <property type="term" value="P:recombinational repair"/>
    <property type="evidence" value="ECO:0007669"/>
    <property type="project" value="TreeGrafter"/>
</dbReference>
<dbReference type="GO" id="GO:0005524">
    <property type="term" value="F:ATP binding"/>
    <property type="evidence" value="ECO:0007669"/>
    <property type="project" value="InterPro"/>
</dbReference>
<dbReference type="KEGG" id="fri:FraEuI1c_6956"/>
<dbReference type="InterPro" id="IPR027785">
    <property type="entry name" value="UvrD-like_helicase_C"/>
</dbReference>
<dbReference type="Proteomes" id="UP000002484">
    <property type="component" value="Chromosome"/>
</dbReference>
<dbReference type="GO" id="GO:0003677">
    <property type="term" value="F:DNA binding"/>
    <property type="evidence" value="ECO:0007669"/>
    <property type="project" value="InterPro"/>
</dbReference>
<dbReference type="EMBL" id="CP002299">
    <property type="protein sequence ID" value="ADP84924.1"/>
    <property type="molecule type" value="Genomic_DNA"/>
</dbReference>